<gene>
    <name evidence="2" type="ORF">NBH00_21880</name>
</gene>
<protein>
    <submittedName>
        <fullName evidence="2">TlpA family protein disulfide reductase</fullName>
    </submittedName>
</protein>
<dbReference type="InterPro" id="IPR013740">
    <property type="entry name" value="Redoxin"/>
</dbReference>
<dbReference type="PANTHER" id="PTHR42852">
    <property type="entry name" value="THIOL:DISULFIDE INTERCHANGE PROTEIN DSBE"/>
    <property type="match status" value="1"/>
</dbReference>
<dbReference type="InterPro" id="IPR013766">
    <property type="entry name" value="Thioredoxin_domain"/>
</dbReference>
<proteinExistence type="predicted"/>
<sequence length="193" mass="20415">MLARRPSRPQFVTTMLIAGALGLGGCGVGQRVGGGTAGGPPPPPKQTRVALERLRAQADQLLDGGPTAFGARLASLRGVPVVVNQWASWCGPCRFEFPSFQHLSARYRGRVAFLGVDAKDSRADAAAFLKKFPVPYPHFYDENGSVARTFGGGRAWPTTAFFAAGGKLAFTHVGAYADEAALNADIVRYALHG</sequence>
<dbReference type="Proteomes" id="UP001056035">
    <property type="component" value="Chromosome"/>
</dbReference>
<keyword evidence="3" id="KW-1185">Reference proteome</keyword>
<dbReference type="RefSeq" id="WP_254570692.1">
    <property type="nucleotide sequence ID" value="NZ_CP098502.1"/>
</dbReference>
<feature type="domain" description="Thioredoxin" evidence="1">
    <location>
        <begin position="35"/>
        <end position="192"/>
    </location>
</feature>
<accession>A0ABY5DPL9</accession>
<dbReference type="CDD" id="cd02966">
    <property type="entry name" value="TlpA_like_family"/>
    <property type="match status" value="1"/>
</dbReference>
<evidence type="ECO:0000259" key="1">
    <source>
        <dbReference type="PROSITE" id="PS51352"/>
    </source>
</evidence>
<dbReference type="PROSITE" id="PS51352">
    <property type="entry name" value="THIOREDOXIN_2"/>
    <property type="match status" value="1"/>
</dbReference>
<reference evidence="2 3" key="1">
    <citation type="submission" date="2022-06" db="EMBL/GenBank/DDBJ databases">
        <title>Paraconexibacter antarcticus.</title>
        <authorList>
            <person name="Kim C.S."/>
        </authorList>
    </citation>
    <scope>NUCLEOTIDE SEQUENCE [LARGE SCALE GENOMIC DNA]</scope>
    <source>
        <strain evidence="2 3">02-257</strain>
    </source>
</reference>
<dbReference type="InterPro" id="IPR036249">
    <property type="entry name" value="Thioredoxin-like_sf"/>
</dbReference>
<organism evidence="2 3">
    <name type="scientific">Paraconexibacter antarcticus</name>
    <dbReference type="NCBI Taxonomy" id="2949664"/>
    <lineage>
        <taxon>Bacteria</taxon>
        <taxon>Bacillati</taxon>
        <taxon>Actinomycetota</taxon>
        <taxon>Thermoleophilia</taxon>
        <taxon>Solirubrobacterales</taxon>
        <taxon>Paraconexibacteraceae</taxon>
        <taxon>Paraconexibacter</taxon>
    </lineage>
</organism>
<dbReference type="EMBL" id="CP098502">
    <property type="protein sequence ID" value="UTI63978.1"/>
    <property type="molecule type" value="Genomic_DNA"/>
</dbReference>
<evidence type="ECO:0000313" key="3">
    <source>
        <dbReference type="Proteomes" id="UP001056035"/>
    </source>
</evidence>
<dbReference type="Gene3D" id="3.40.30.10">
    <property type="entry name" value="Glutaredoxin"/>
    <property type="match status" value="1"/>
</dbReference>
<dbReference type="PANTHER" id="PTHR42852:SF13">
    <property type="entry name" value="PROTEIN DIPZ"/>
    <property type="match status" value="1"/>
</dbReference>
<dbReference type="SUPFAM" id="SSF52833">
    <property type="entry name" value="Thioredoxin-like"/>
    <property type="match status" value="1"/>
</dbReference>
<name>A0ABY5DPL9_9ACTN</name>
<dbReference type="InterPro" id="IPR050553">
    <property type="entry name" value="Thioredoxin_ResA/DsbE_sf"/>
</dbReference>
<dbReference type="Pfam" id="PF08534">
    <property type="entry name" value="Redoxin"/>
    <property type="match status" value="1"/>
</dbReference>
<evidence type="ECO:0000313" key="2">
    <source>
        <dbReference type="EMBL" id="UTI63978.1"/>
    </source>
</evidence>
<dbReference type="PROSITE" id="PS51257">
    <property type="entry name" value="PROKAR_LIPOPROTEIN"/>
    <property type="match status" value="1"/>
</dbReference>